<gene>
    <name evidence="6" type="ORF">GCM10009851_24670</name>
</gene>
<keyword evidence="3" id="KW-0813">Transport</keyword>
<dbReference type="InterPro" id="IPR050490">
    <property type="entry name" value="Bact_solute-bd_prot1"/>
</dbReference>
<comment type="subcellular location">
    <subcellularLocation>
        <location evidence="1">Cell envelope</location>
    </subcellularLocation>
</comment>
<organism evidence="6 7">
    <name type="scientific">Herbiconiux moechotypicola</name>
    <dbReference type="NCBI Taxonomy" id="637393"/>
    <lineage>
        <taxon>Bacteria</taxon>
        <taxon>Bacillati</taxon>
        <taxon>Actinomycetota</taxon>
        <taxon>Actinomycetes</taxon>
        <taxon>Micrococcales</taxon>
        <taxon>Microbacteriaceae</taxon>
        <taxon>Herbiconiux</taxon>
    </lineage>
</organism>
<proteinExistence type="inferred from homology"/>
<comment type="similarity">
    <text evidence="2">Belongs to the bacterial solute-binding protein 1 family.</text>
</comment>
<dbReference type="PROSITE" id="PS51257">
    <property type="entry name" value="PROKAR_LIPOPROTEIN"/>
    <property type="match status" value="1"/>
</dbReference>
<evidence type="ECO:0000256" key="4">
    <source>
        <dbReference type="ARBA" id="ARBA00022729"/>
    </source>
</evidence>
<feature type="signal peptide" evidence="5">
    <location>
        <begin position="1"/>
        <end position="26"/>
    </location>
</feature>
<dbReference type="InterPro" id="IPR006059">
    <property type="entry name" value="SBP"/>
</dbReference>
<sequence length="414" mass="44205">MKINRGVALVATTAAVALLASGCSSSDSGSADGGDVELRWIMSADSQAEVDVWEHLADMVHEQYPEITVNFESAPFKDYYNKLTTQAASNDLACIAGLQAQRVPDVGSLFTDLEPSFESTDFDIADYAPSIVEGLQNDDGEQLAVPYDLGPYVLYYNKDMFDAAGLPVPTPGWSKEEFLSAAKTLTTDGKYGFAADGTPDTWLPYVLSIGGDYIADGKPDLTNDKVVEGFTWVTDLVTKEQVAPAPPATGASNWTADQWRSGNVAMYVDGPWQLINAKANVDFTVGLATVPATDGTSITTMSGTGFGVTQGCDHPEEAWKAISVIIGADAQKYIADAGRGFPAYLDAQENWYTTAGVDGAQEAIETALSTVNVYRTTPKWNQLSALMLQYGVEAFSGAKTPAEVLEQVQSQVGN</sequence>
<dbReference type="RefSeq" id="WP_259481310.1">
    <property type="nucleotide sequence ID" value="NZ_BAAAQY010000007.1"/>
</dbReference>
<comment type="caution">
    <text evidence="6">The sequence shown here is derived from an EMBL/GenBank/DDBJ whole genome shotgun (WGS) entry which is preliminary data.</text>
</comment>
<reference evidence="6 7" key="1">
    <citation type="journal article" date="2019" name="Int. J. Syst. Evol. Microbiol.">
        <title>The Global Catalogue of Microorganisms (GCM) 10K type strain sequencing project: providing services to taxonomists for standard genome sequencing and annotation.</title>
        <authorList>
            <consortium name="The Broad Institute Genomics Platform"/>
            <consortium name="The Broad Institute Genome Sequencing Center for Infectious Disease"/>
            <person name="Wu L."/>
            <person name="Ma J."/>
        </authorList>
    </citation>
    <scope>NUCLEOTIDE SEQUENCE [LARGE SCALE GENOMIC DNA]</scope>
    <source>
        <strain evidence="6 7">JCM 16117</strain>
    </source>
</reference>
<evidence type="ECO:0000256" key="1">
    <source>
        <dbReference type="ARBA" id="ARBA00004196"/>
    </source>
</evidence>
<feature type="chain" id="PRO_5045274333" evidence="5">
    <location>
        <begin position="27"/>
        <end position="414"/>
    </location>
</feature>
<evidence type="ECO:0000256" key="5">
    <source>
        <dbReference type="SAM" id="SignalP"/>
    </source>
</evidence>
<dbReference type="Gene3D" id="3.40.190.10">
    <property type="entry name" value="Periplasmic binding protein-like II"/>
    <property type="match status" value="1"/>
</dbReference>
<dbReference type="CDD" id="cd13585">
    <property type="entry name" value="PBP2_TMBP_like"/>
    <property type="match status" value="1"/>
</dbReference>
<evidence type="ECO:0000256" key="3">
    <source>
        <dbReference type="ARBA" id="ARBA00022448"/>
    </source>
</evidence>
<dbReference type="Proteomes" id="UP001500929">
    <property type="component" value="Unassembled WGS sequence"/>
</dbReference>
<evidence type="ECO:0000313" key="6">
    <source>
        <dbReference type="EMBL" id="GAA2238652.1"/>
    </source>
</evidence>
<name>A0ABN3DRR1_9MICO</name>
<dbReference type="PANTHER" id="PTHR43649:SF31">
    <property type="entry name" value="SN-GLYCEROL-3-PHOSPHATE-BINDING PERIPLASMIC PROTEIN UGPB"/>
    <property type="match status" value="1"/>
</dbReference>
<dbReference type="PANTHER" id="PTHR43649">
    <property type="entry name" value="ARABINOSE-BINDING PROTEIN-RELATED"/>
    <property type="match status" value="1"/>
</dbReference>
<keyword evidence="7" id="KW-1185">Reference proteome</keyword>
<dbReference type="SUPFAM" id="SSF53850">
    <property type="entry name" value="Periplasmic binding protein-like II"/>
    <property type="match status" value="1"/>
</dbReference>
<evidence type="ECO:0000313" key="7">
    <source>
        <dbReference type="Proteomes" id="UP001500929"/>
    </source>
</evidence>
<dbReference type="Pfam" id="PF13416">
    <property type="entry name" value="SBP_bac_8"/>
    <property type="match status" value="1"/>
</dbReference>
<dbReference type="EMBL" id="BAAAQY010000007">
    <property type="protein sequence ID" value="GAA2238652.1"/>
    <property type="molecule type" value="Genomic_DNA"/>
</dbReference>
<protein>
    <submittedName>
        <fullName evidence="6">Sugar ABC transporter substrate-binding protein</fullName>
    </submittedName>
</protein>
<evidence type="ECO:0000256" key="2">
    <source>
        <dbReference type="ARBA" id="ARBA00008520"/>
    </source>
</evidence>
<keyword evidence="4 5" id="KW-0732">Signal</keyword>
<accession>A0ABN3DRR1</accession>